<feature type="region of interest" description="Disordered" evidence="1">
    <location>
        <begin position="1"/>
        <end position="30"/>
    </location>
</feature>
<evidence type="ECO:0000313" key="3">
    <source>
        <dbReference type="Proteomes" id="UP000642673"/>
    </source>
</evidence>
<keyword evidence="3" id="KW-1185">Reference proteome</keyword>
<sequence length="155" mass="17391">MPRNRPGALRARRGPFDGRRPPEWTRELPPLDRLSPDESALIHHLLRGRAPGLAVRLALYRAFLDRPGDRLRPARSTCPACPGCALDDVAVVRDQLADLYRGLPPGARSALGRVLRTLDAEFCRRTLPDPAAVPVGRDRSGRPLPWWHRRLYEGT</sequence>
<gene>
    <name evidence="2" type="ORF">GCM10010347_24370</name>
</gene>
<accession>A0ABQ3EV78</accession>
<name>A0ABQ3EV78_9ACTN</name>
<dbReference type="RefSeq" id="WP_190184065.1">
    <property type="nucleotide sequence ID" value="NZ_BMVP01000003.1"/>
</dbReference>
<proteinExistence type="predicted"/>
<evidence type="ECO:0000313" key="2">
    <source>
        <dbReference type="EMBL" id="GHB53454.1"/>
    </source>
</evidence>
<dbReference type="EMBL" id="BMVP01000003">
    <property type="protein sequence ID" value="GHB53454.1"/>
    <property type="molecule type" value="Genomic_DNA"/>
</dbReference>
<evidence type="ECO:0000256" key="1">
    <source>
        <dbReference type="SAM" id="MobiDB-lite"/>
    </source>
</evidence>
<feature type="compositionally biased region" description="Basic and acidic residues" evidence="1">
    <location>
        <begin position="14"/>
        <end position="30"/>
    </location>
</feature>
<reference evidence="3" key="1">
    <citation type="journal article" date="2019" name="Int. J. Syst. Evol. Microbiol.">
        <title>The Global Catalogue of Microorganisms (GCM) 10K type strain sequencing project: providing services to taxonomists for standard genome sequencing and annotation.</title>
        <authorList>
            <consortium name="The Broad Institute Genomics Platform"/>
            <consortium name="The Broad Institute Genome Sequencing Center for Infectious Disease"/>
            <person name="Wu L."/>
            <person name="Ma J."/>
        </authorList>
    </citation>
    <scope>NUCLEOTIDE SEQUENCE [LARGE SCALE GENOMIC DNA]</scope>
    <source>
        <strain evidence="3">JCM 4738</strain>
    </source>
</reference>
<organism evidence="2 3">
    <name type="scientific">Streptomyces cirratus</name>
    <dbReference type="NCBI Taxonomy" id="68187"/>
    <lineage>
        <taxon>Bacteria</taxon>
        <taxon>Bacillati</taxon>
        <taxon>Actinomycetota</taxon>
        <taxon>Actinomycetes</taxon>
        <taxon>Kitasatosporales</taxon>
        <taxon>Streptomycetaceae</taxon>
        <taxon>Streptomyces</taxon>
    </lineage>
</organism>
<protein>
    <submittedName>
        <fullName evidence="2">Uncharacterized protein</fullName>
    </submittedName>
</protein>
<comment type="caution">
    <text evidence="2">The sequence shown here is derived from an EMBL/GenBank/DDBJ whole genome shotgun (WGS) entry which is preliminary data.</text>
</comment>
<dbReference type="Proteomes" id="UP000642673">
    <property type="component" value="Unassembled WGS sequence"/>
</dbReference>